<dbReference type="PIRSF" id="PIRSF034888">
    <property type="entry name" value="P-loop_UCP034888"/>
    <property type="match status" value="1"/>
</dbReference>
<dbReference type="PANTHER" id="PTHR43581">
    <property type="entry name" value="ATP/GTP PHOSPHATASE"/>
    <property type="match status" value="1"/>
</dbReference>
<dbReference type="InterPro" id="IPR027417">
    <property type="entry name" value="P-loop_NTPase"/>
</dbReference>
<feature type="domain" description="DUF3696" evidence="1">
    <location>
        <begin position="314"/>
        <end position="365"/>
    </location>
</feature>
<dbReference type="Pfam" id="PF12476">
    <property type="entry name" value="DUF3696"/>
    <property type="match status" value="1"/>
</dbReference>
<dbReference type="Proteomes" id="UP000618579">
    <property type="component" value="Unassembled WGS sequence"/>
</dbReference>
<evidence type="ECO:0000259" key="2">
    <source>
        <dbReference type="Pfam" id="PF13304"/>
    </source>
</evidence>
<dbReference type="Pfam" id="PF13304">
    <property type="entry name" value="AAA_21"/>
    <property type="match status" value="1"/>
</dbReference>
<feature type="domain" description="ATPase AAA-type core" evidence="2">
    <location>
        <begin position="23"/>
        <end position="302"/>
    </location>
</feature>
<dbReference type="InterPro" id="IPR022532">
    <property type="entry name" value="DUF3696"/>
</dbReference>
<keyword evidence="4" id="KW-1185">Reference proteome</keyword>
<dbReference type="SUPFAM" id="SSF52540">
    <property type="entry name" value="P-loop containing nucleoside triphosphate hydrolases"/>
    <property type="match status" value="1"/>
</dbReference>
<evidence type="ECO:0000259" key="1">
    <source>
        <dbReference type="Pfam" id="PF12476"/>
    </source>
</evidence>
<dbReference type="PANTHER" id="PTHR43581:SF2">
    <property type="entry name" value="EXCINUCLEASE ATPASE SUBUNIT"/>
    <property type="match status" value="1"/>
</dbReference>
<dbReference type="RefSeq" id="WP_171684751.1">
    <property type="nucleotide sequence ID" value="NZ_WHNZ01000040.1"/>
</dbReference>
<dbReference type="InterPro" id="IPR051396">
    <property type="entry name" value="Bact_Antivir_Def_Nuclease"/>
</dbReference>
<evidence type="ECO:0000313" key="4">
    <source>
        <dbReference type="Proteomes" id="UP000618579"/>
    </source>
</evidence>
<dbReference type="EMBL" id="WHNZ01000040">
    <property type="protein sequence ID" value="NOV01920.1"/>
    <property type="molecule type" value="Genomic_DNA"/>
</dbReference>
<comment type="caution">
    <text evidence="3">The sequence shown here is derived from an EMBL/GenBank/DDBJ whole genome shotgun (WGS) entry which is preliminary data.</text>
</comment>
<dbReference type="InterPro" id="IPR014592">
    <property type="entry name" value="P-loop_UCP034888"/>
</dbReference>
<gene>
    <name evidence="3" type="ORF">GC097_18050</name>
</gene>
<organism evidence="3 4">
    <name type="scientific">Paenibacillus planticolens</name>
    <dbReference type="NCBI Taxonomy" id="2654976"/>
    <lineage>
        <taxon>Bacteria</taxon>
        <taxon>Bacillati</taxon>
        <taxon>Bacillota</taxon>
        <taxon>Bacilli</taxon>
        <taxon>Bacillales</taxon>
        <taxon>Paenibacillaceae</taxon>
        <taxon>Paenibacillus</taxon>
    </lineage>
</organism>
<protein>
    <submittedName>
        <fullName evidence="3">DUF3696 domain-containing protein</fullName>
    </submittedName>
</protein>
<evidence type="ECO:0000313" key="3">
    <source>
        <dbReference type="EMBL" id="NOV01920.1"/>
    </source>
</evidence>
<accession>A0ABX1ZTG3</accession>
<dbReference type="InterPro" id="IPR003959">
    <property type="entry name" value="ATPase_AAA_core"/>
</dbReference>
<dbReference type="Gene3D" id="3.40.50.300">
    <property type="entry name" value="P-loop containing nucleotide triphosphate hydrolases"/>
    <property type="match status" value="1"/>
</dbReference>
<reference evidence="3 4" key="1">
    <citation type="submission" date="2019-10" db="EMBL/GenBank/DDBJ databases">
        <title>Description of Paenibacillus pedi sp. nov.</title>
        <authorList>
            <person name="Carlier A."/>
            <person name="Qi S."/>
        </authorList>
    </citation>
    <scope>NUCLEOTIDE SEQUENCE [LARGE SCALE GENOMIC DNA]</scope>
    <source>
        <strain evidence="3 4">LMG 31457</strain>
    </source>
</reference>
<sequence length="373" mass="42183">MISKLHLQNIKCFQDQEIKLKPLTLLTGLNGAGKSTVIQSLLLLRQSFLQGTIHNQGLSLNGDLLYIGLGQDVLNENAEEETVSIMLEQNNVEEIKWVFGYDKSTDILPTISSNYDNQFVEIFSEKFQYLSAERIGPRTYFNRSNYKVKQQNTIGINGEYTTHYLSVFQNETIHNKLLIHPDGVSESLKSQIDAWLSIITPGTKVVIGDHTEMDILSLRYRFTSDRDISNSFRATNVGFGLTYTLPVLVSLLAAKPGSILLIENPEAHLHPKGQSIIGKLMAFASMGGVQVITETHSDHVLNGIRLAVHSRQVSPDNISINFFNKRELHGKPYHYIENLIIDRNGRIDSWPEDFFDEWDKSLDQLLFTSEGEI</sequence>
<name>A0ABX1ZTG3_9BACL</name>
<proteinExistence type="predicted"/>